<accession>R0KZX7</accession>
<evidence type="ECO:0000313" key="3">
    <source>
        <dbReference type="Proteomes" id="UP000296049"/>
    </source>
</evidence>
<reference evidence="3" key="1">
    <citation type="journal article" date="2013" name="Nat. Genet.">
        <title>The duck genome and transcriptome provide insight into an avian influenza virus reservoir species.</title>
        <authorList>
            <person name="Huang Y."/>
            <person name="Li Y."/>
            <person name="Burt D.W."/>
            <person name="Chen H."/>
            <person name="Zhang Y."/>
            <person name="Qian W."/>
            <person name="Kim H."/>
            <person name="Gan S."/>
            <person name="Zhao Y."/>
            <person name="Li J."/>
            <person name="Yi K."/>
            <person name="Feng H."/>
            <person name="Zhu P."/>
            <person name="Li B."/>
            <person name="Liu Q."/>
            <person name="Fairley S."/>
            <person name="Magor K.E."/>
            <person name="Du Z."/>
            <person name="Hu X."/>
            <person name="Goodman L."/>
            <person name="Tafer H."/>
            <person name="Vignal A."/>
            <person name="Lee T."/>
            <person name="Kim K.W."/>
            <person name="Sheng Z."/>
            <person name="An Y."/>
            <person name="Searle S."/>
            <person name="Herrero J."/>
            <person name="Groenen M.A."/>
            <person name="Crooijmans R.P."/>
            <person name="Faraut T."/>
            <person name="Cai Q."/>
            <person name="Webster R.G."/>
            <person name="Aldridge J.R."/>
            <person name="Warren W.C."/>
            <person name="Bartschat S."/>
            <person name="Kehr S."/>
            <person name="Marz M."/>
            <person name="Stadler P.F."/>
            <person name="Smith J."/>
            <person name="Kraus R.H."/>
            <person name="Zhao Y."/>
            <person name="Ren L."/>
            <person name="Fei J."/>
            <person name="Morisson M."/>
            <person name="Kaiser P."/>
            <person name="Griffin D.K."/>
            <person name="Rao M."/>
            <person name="Pitel F."/>
            <person name="Wang J."/>
            <person name="Li N."/>
        </authorList>
    </citation>
    <scope>NUCLEOTIDE SEQUENCE [LARGE SCALE GENOMIC DNA]</scope>
</reference>
<name>R0KZX7_ANAPL</name>
<feature type="region of interest" description="Disordered" evidence="1">
    <location>
        <begin position="378"/>
        <end position="397"/>
    </location>
</feature>
<dbReference type="Proteomes" id="UP000296049">
    <property type="component" value="Unassembled WGS sequence"/>
</dbReference>
<evidence type="ECO:0000313" key="2">
    <source>
        <dbReference type="EMBL" id="EOA98873.1"/>
    </source>
</evidence>
<keyword evidence="3" id="KW-1185">Reference proteome</keyword>
<feature type="region of interest" description="Disordered" evidence="1">
    <location>
        <begin position="295"/>
        <end position="348"/>
    </location>
</feature>
<organism evidence="2 3">
    <name type="scientific">Anas platyrhynchos</name>
    <name type="common">Mallard</name>
    <name type="synonym">Anas boschas</name>
    <dbReference type="NCBI Taxonomy" id="8839"/>
    <lineage>
        <taxon>Eukaryota</taxon>
        <taxon>Metazoa</taxon>
        <taxon>Chordata</taxon>
        <taxon>Craniata</taxon>
        <taxon>Vertebrata</taxon>
        <taxon>Euteleostomi</taxon>
        <taxon>Archelosauria</taxon>
        <taxon>Archosauria</taxon>
        <taxon>Dinosauria</taxon>
        <taxon>Saurischia</taxon>
        <taxon>Theropoda</taxon>
        <taxon>Coelurosauria</taxon>
        <taxon>Aves</taxon>
        <taxon>Neognathae</taxon>
        <taxon>Galloanserae</taxon>
        <taxon>Anseriformes</taxon>
        <taxon>Anatidae</taxon>
        <taxon>Anatinae</taxon>
        <taxon>Anas</taxon>
    </lineage>
</organism>
<feature type="compositionally biased region" description="Polar residues" evidence="1">
    <location>
        <begin position="208"/>
        <end position="227"/>
    </location>
</feature>
<gene>
    <name evidence="2" type="ORF">Anapl_04203</name>
</gene>
<proteinExistence type="predicted"/>
<dbReference type="AlphaFoldDB" id="R0KZX7"/>
<evidence type="ECO:0000256" key="1">
    <source>
        <dbReference type="SAM" id="MobiDB-lite"/>
    </source>
</evidence>
<sequence length="640" mass="70019">MHRGDGARFSSLKVLAAAQHTDDRAHRIFFKHCQVNPGTKQDGVREAAEPSGNRAGLRNNTSRPPLNKPRDKDKTNLTFKVANEQAGQNLSTLGSRLQDFPQLVSVKVRQPEDTCTHSRVNTRRYPPSPHTHPVITLPAWKRQRGRKNKTPGQTQLVPSGPKFRFLPPGRSHPRPHPLKGAEARQGARTSHLSGAHAAHATHTEMSAPASQSLSNTPVSSQQRQQHLQRGYLKGKLLPFCSARQPQSPESRGGLFKQETLLWVKATWKEVNLRTMLTNTSAPDYGWELSAVSSHTASSNCNSRPRETKADGCCQGRRQQDAVGGADHPQQSRGTRTGPAFPASTQAHAPAASVHAGLRVLPISPHSLSALLAEIRKRGGDHATEKGSASKSSNSSCSGLRGFSLPIPVTAPAGSQDQKEQMIQGHILKVASPRPAHGTPTKINPDGQYPSLLKGANSPRPAGCRFVLLVPAGRAEGEKQSRAMLVLSTLSGARQARYRHPRNPREASPAVSLPHRPLLEDTCRARLPVTRRSPEFETWELGRKTRGAVRVPLSLSNTSSEPVWRPSPTGPWQQVSRKPSHASARTILDQDLSFTTTSLRLHRICGVYHVFSRRNIRGALCNLVMPRVQQQRSSSRQLPGN</sequence>
<dbReference type="EMBL" id="KB743404">
    <property type="protein sequence ID" value="EOA98873.1"/>
    <property type="molecule type" value="Genomic_DNA"/>
</dbReference>
<feature type="compositionally biased region" description="Low complexity" evidence="1">
    <location>
        <begin position="386"/>
        <end position="397"/>
    </location>
</feature>
<feature type="region of interest" description="Disordered" evidence="1">
    <location>
        <begin position="114"/>
        <end position="227"/>
    </location>
</feature>
<protein>
    <submittedName>
        <fullName evidence="2">Uncharacterized protein</fullName>
    </submittedName>
</protein>
<feature type="region of interest" description="Disordered" evidence="1">
    <location>
        <begin position="556"/>
        <end position="577"/>
    </location>
</feature>
<feature type="region of interest" description="Disordered" evidence="1">
    <location>
        <begin position="36"/>
        <end position="73"/>
    </location>
</feature>